<evidence type="ECO:0000313" key="4">
    <source>
        <dbReference type="Proteomes" id="UP001272515"/>
    </source>
</evidence>
<evidence type="ECO:0000256" key="1">
    <source>
        <dbReference type="SAM" id="Phobius"/>
    </source>
</evidence>
<keyword evidence="1" id="KW-0812">Transmembrane</keyword>
<name>A0ABU3Z6G4_9FIRM</name>
<proteinExistence type="predicted"/>
<reference evidence="3 4" key="1">
    <citation type="submission" date="2023-10" db="EMBL/GenBank/DDBJ databases">
        <title>Veillonella sp. nov., isolated from a pig farm feces dump.</title>
        <authorList>
            <person name="Chang Y.-H."/>
        </authorList>
    </citation>
    <scope>NUCLEOTIDE SEQUENCE [LARGE SCALE GENOMIC DNA]</scope>
    <source>
        <strain evidence="3 4">YH-vei2233</strain>
    </source>
</reference>
<feature type="transmembrane region" description="Helical" evidence="1">
    <location>
        <begin position="95"/>
        <end position="128"/>
    </location>
</feature>
<dbReference type="InterPro" id="IPR009827">
    <property type="entry name" value="MatC_N"/>
</dbReference>
<gene>
    <name evidence="3" type="ORF">RVY80_01420</name>
</gene>
<dbReference type="Proteomes" id="UP001272515">
    <property type="component" value="Unassembled WGS sequence"/>
</dbReference>
<evidence type="ECO:0000259" key="2">
    <source>
        <dbReference type="Pfam" id="PF07158"/>
    </source>
</evidence>
<dbReference type="RefSeq" id="WP_317329355.1">
    <property type="nucleotide sequence ID" value="NZ_JAWJZA010000017.1"/>
</dbReference>
<dbReference type="Pfam" id="PF07158">
    <property type="entry name" value="MatC_N"/>
    <property type="match status" value="1"/>
</dbReference>
<organism evidence="3 4">
    <name type="scientific">Veillonella absiana</name>
    <dbReference type="NCBI Taxonomy" id="3079305"/>
    <lineage>
        <taxon>Bacteria</taxon>
        <taxon>Bacillati</taxon>
        <taxon>Bacillota</taxon>
        <taxon>Negativicutes</taxon>
        <taxon>Veillonellales</taxon>
        <taxon>Veillonellaceae</taxon>
        <taxon>Veillonella</taxon>
    </lineage>
</organism>
<evidence type="ECO:0000313" key="3">
    <source>
        <dbReference type="EMBL" id="MDV5087514.1"/>
    </source>
</evidence>
<sequence>MSMAVLTILFLVAAITIGFFRKLNVGVLSIMAAFFMGHIMGLNDKQIITGFNGNLFFTLIGVTFLFSILNVNGTIELVAKRSVSMVGKHNWLIPIVMFLVGYILTAVGPGSIPLLAILPAFAIPVAIARGFNPLMMALIADFGAFAGRMSPITPEGLLVRELLATGGINDVARRKSQIICRVTHLGYYHDGDSLCYGYHRRISWY</sequence>
<keyword evidence="1" id="KW-1133">Transmembrane helix</keyword>
<keyword evidence="1" id="KW-0472">Membrane</keyword>
<feature type="domain" description="Dicarboxylate carrier MatC N-terminal" evidence="2">
    <location>
        <begin position="1"/>
        <end position="147"/>
    </location>
</feature>
<protein>
    <recommendedName>
        <fullName evidence="2">Dicarboxylate carrier MatC N-terminal domain-containing protein</fullName>
    </recommendedName>
</protein>
<comment type="caution">
    <text evidence="3">The sequence shown here is derived from an EMBL/GenBank/DDBJ whole genome shotgun (WGS) entry which is preliminary data.</text>
</comment>
<accession>A0ABU3Z6G4</accession>
<feature type="transmembrane region" description="Helical" evidence="1">
    <location>
        <begin position="55"/>
        <end position="75"/>
    </location>
</feature>
<feature type="transmembrane region" description="Helical" evidence="1">
    <location>
        <begin position="26"/>
        <end position="43"/>
    </location>
</feature>
<keyword evidence="4" id="KW-1185">Reference proteome</keyword>
<dbReference type="EMBL" id="JAWJZB010000001">
    <property type="protein sequence ID" value="MDV5087514.1"/>
    <property type="molecule type" value="Genomic_DNA"/>
</dbReference>